<dbReference type="Proteomes" id="UP000181936">
    <property type="component" value="Chromosome"/>
</dbReference>
<dbReference type="PANTHER" id="PTHR18964:SF149">
    <property type="entry name" value="BIFUNCTIONAL UDP-N-ACETYLGLUCOSAMINE 2-EPIMERASE_N-ACETYLMANNOSAMINE KINASE"/>
    <property type="match status" value="1"/>
</dbReference>
<dbReference type="AlphaFoldDB" id="A0A1L3MM81"/>
<dbReference type="SUPFAM" id="SSF53067">
    <property type="entry name" value="Actin-like ATPase domain"/>
    <property type="match status" value="1"/>
</dbReference>
<accession>A0A1L3MM81</accession>
<comment type="similarity">
    <text evidence="1">Belongs to the ROK (NagC/XylR) family.</text>
</comment>
<reference evidence="2 3" key="1">
    <citation type="journal article" date="2016" name="Sci. Rep.">
        <title>Complete genome sequence and transcriptomic analysis of a novel marine strain Bacillus weihaiensis reveals the mechanism of brown algae degradation.</title>
        <authorList>
            <person name="Zhu Y."/>
            <person name="Chen P."/>
            <person name="Bao Y."/>
            <person name="Men Y."/>
            <person name="Zeng Y."/>
            <person name="Yang J."/>
            <person name="Sun J."/>
            <person name="Sun Y."/>
        </authorList>
    </citation>
    <scope>NUCLEOTIDE SEQUENCE [LARGE SCALE GENOMIC DNA]</scope>
    <source>
        <strain evidence="2 3">Alg07</strain>
    </source>
</reference>
<dbReference type="PANTHER" id="PTHR18964">
    <property type="entry name" value="ROK (REPRESSOR, ORF, KINASE) FAMILY"/>
    <property type="match status" value="1"/>
</dbReference>
<evidence type="ECO:0000313" key="3">
    <source>
        <dbReference type="Proteomes" id="UP000181936"/>
    </source>
</evidence>
<dbReference type="Pfam" id="PF00480">
    <property type="entry name" value="ROK"/>
    <property type="match status" value="1"/>
</dbReference>
<evidence type="ECO:0000256" key="1">
    <source>
        <dbReference type="ARBA" id="ARBA00006479"/>
    </source>
</evidence>
<dbReference type="EMBL" id="CP016020">
    <property type="protein sequence ID" value="APH03447.1"/>
    <property type="molecule type" value="Genomic_DNA"/>
</dbReference>
<name>A0A1L3MM81_9BACI</name>
<organism evidence="2 3">
    <name type="scientific">Bacillus weihaiensis</name>
    <dbReference type="NCBI Taxonomy" id="1547283"/>
    <lineage>
        <taxon>Bacteria</taxon>
        <taxon>Bacillati</taxon>
        <taxon>Bacillota</taxon>
        <taxon>Bacilli</taxon>
        <taxon>Bacillales</taxon>
        <taxon>Bacillaceae</taxon>
        <taxon>Bacillus</taxon>
    </lineage>
</organism>
<protein>
    <recommendedName>
        <fullName evidence="4">Glucose kinase</fullName>
    </recommendedName>
</protein>
<dbReference type="InterPro" id="IPR000600">
    <property type="entry name" value="ROK"/>
</dbReference>
<gene>
    <name evidence="2" type="ORF">A9C19_01005</name>
</gene>
<dbReference type="KEGG" id="bwh:A9C19_01005"/>
<sequence length="303" mass="31780">MMYTIGIDLGGTNLRIGFFNEQGELLEEQSRPTESEKGPNHTISIMANEINKLKEKHSSSNSIIQSVGIGAPGPLNPQKGIIIEPPNLPGWVNIPLVSLLEEKTNLPVKLENDANAAALAEATLGAGKGARSVYFLTISTGIGGGYVLNGELVSGAQGSCGEIGNMIVDPSPDAYQGPGLNKGALEGLASGTAIGRIGKERFGVETGAQGVVEQAASGNKEAQQILTEAVNYLAIGLANIIHTVNPEIIVLGGGVMKSKDYILQPLIEKTKQYVYPSLRDQLVIKPAHLDQKAGLIGAGLLRK</sequence>
<dbReference type="Gene3D" id="3.30.420.40">
    <property type="match status" value="2"/>
</dbReference>
<keyword evidence="3" id="KW-1185">Reference proteome</keyword>
<dbReference type="STRING" id="1547283.A9C19_01005"/>
<evidence type="ECO:0000313" key="2">
    <source>
        <dbReference type="EMBL" id="APH03447.1"/>
    </source>
</evidence>
<evidence type="ECO:0008006" key="4">
    <source>
        <dbReference type="Google" id="ProtNLM"/>
    </source>
</evidence>
<dbReference type="OrthoDB" id="9795247at2"/>
<proteinExistence type="inferred from homology"/>
<dbReference type="InterPro" id="IPR043129">
    <property type="entry name" value="ATPase_NBD"/>
</dbReference>